<dbReference type="Proteomes" id="UP000192343">
    <property type="component" value="Unassembled WGS sequence"/>
</dbReference>
<dbReference type="InterPro" id="IPR055767">
    <property type="entry name" value="DUF7343"/>
</dbReference>
<feature type="domain" description="DUF7343" evidence="2">
    <location>
        <begin position="316"/>
        <end position="366"/>
    </location>
</feature>
<comment type="caution">
    <text evidence="3">The sequence shown here is derived from an EMBL/GenBank/DDBJ whole genome shotgun (WGS) entry which is preliminary data.</text>
</comment>
<gene>
    <name evidence="3" type="ORF">B4O97_04015</name>
</gene>
<dbReference type="InterPro" id="IPR036390">
    <property type="entry name" value="WH_DNA-bd_sf"/>
</dbReference>
<feature type="region of interest" description="Disordered" evidence="1">
    <location>
        <begin position="405"/>
        <end position="424"/>
    </location>
</feature>
<evidence type="ECO:0000313" key="3">
    <source>
        <dbReference type="EMBL" id="ORC37366.1"/>
    </source>
</evidence>
<protein>
    <recommendedName>
        <fullName evidence="2">DUF7343 domain-containing protein</fullName>
    </recommendedName>
</protein>
<proteinExistence type="predicted"/>
<dbReference type="OrthoDB" id="364627at2"/>
<dbReference type="Pfam" id="PF24034">
    <property type="entry name" value="DUF7343"/>
    <property type="match status" value="1"/>
</dbReference>
<feature type="compositionally biased region" description="Acidic residues" evidence="1">
    <location>
        <begin position="408"/>
        <end position="417"/>
    </location>
</feature>
<name>A0A1Y1S2S1_9SPIO</name>
<dbReference type="STRING" id="1963862.B4O97_04015"/>
<sequence length="424" mass="46797">MYSIPETAKAKYDPLNEHVLSEDFAHNYGTPITSKIDIHNGIVMVPTDRGLYEVHSQEGTITVVPSSQSRQFTLSSLLSTEFPELIWYVDRLITPGLSLLWGYAKSGKSILALHILVDIVLGRKVLGTLAVKQSSALFISLEDGGRRLKQRLQAAGAIGSDNLIIHTDWSRGTEGVRELELFLDVHPAIRVVVIDTLFLFSKLPDSNDYSSTISLMETLKRVADDRDICIIALHHSKKSGREDSTDITQTALGSTGIVSGPDHLLYLKRTPEGPTDAVLFFRSKDAEPAEIALTFDSTIQGWRYAGEADEMADTDERQEILELLRRNQGSMSTGDIADALRKKKAAVSNLLGRLVKKGAVRKLSYGIYTLPSGESCNPCNCETEGSKEVFHQDQETRTFTVSPLTQEVDAEESEGEDQAQVPLF</sequence>
<organism evidence="3 4">
    <name type="scientific">Marispirochaeta aestuarii</name>
    <dbReference type="NCBI Taxonomy" id="1963862"/>
    <lineage>
        <taxon>Bacteria</taxon>
        <taxon>Pseudomonadati</taxon>
        <taxon>Spirochaetota</taxon>
        <taxon>Spirochaetia</taxon>
        <taxon>Spirochaetales</taxon>
        <taxon>Spirochaetaceae</taxon>
        <taxon>Marispirochaeta</taxon>
    </lineage>
</organism>
<dbReference type="Gene3D" id="1.10.10.10">
    <property type="entry name" value="Winged helix-like DNA-binding domain superfamily/Winged helix DNA-binding domain"/>
    <property type="match status" value="1"/>
</dbReference>
<keyword evidence="4" id="KW-1185">Reference proteome</keyword>
<dbReference type="InterPro" id="IPR036388">
    <property type="entry name" value="WH-like_DNA-bd_sf"/>
</dbReference>
<evidence type="ECO:0000256" key="1">
    <source>
        <dbReference type="SAM" id="MobiDB-lite"/>
    </source>
</evidence>
<dbReference type="Pfam" id="PF13481">
    <property type="entry name" value="AAA_25"/>
    <property type="match status" value="1"/>
</dbReference>
<dbReference type="SUPFAM" id="SSF46785">
    <property type="entry name" value="Winged helix' DNA-binding domain"/>
    <property type="match status" value="1"/>
</dbReference>
<dbReference type="AlphaFoldDB" id="A0A1Y1S2S1"/>
<dbReference type="EMBL" id="MWQY01000003">
    <property type="protein sequence ID" value="ORC37366.1"/>
    <property type="molecule type" value="Genomic_DNA"/>
</dbReference>
<dbReference type="Gene3D" id="3.40.50.300">
    <property type="entry name" value="P-loop containing nucleotide triphosphate hydrolases"/>
    <property type="match status" value="1"/>
</dbReference>
<reference evidence="3 4" key="1">
    <citation type="submission" date="2017-03" db="EMBL/GenBank/DDBJ databases">
        <title>Draft Genome sequence of Marispirochaeta sp. strain JC444.</title>
        <authorList>
            <person name="Shivani Y."/>
            <person name="Subhash Y."/>
            <person name="Sasikala C."/>
            <person name="Ramana C."/>
        </authorList>
    </citation>
    <scope>NUCLEOTIDE SEQUENCE [LARGE SCALE GENOMIC DNA]</scope>
    <source>
        <strain evidence="3 4">JC444</strain>
    </source>
</reference>
<dbReference type="RefSeq" id="WP_083048568.1">
    <property type="nucleotide sequence ID" value="NZ_MWQY01000003.1"/>
</dbReference>
<evidence type="ECO:0000313" key="4">
    <source>
        <dbReference type="Proteomes" id="UP000192343"/>
    </source>
</evidence>
<dbReference type="InterPro" id="IPR027417">
    <property type="entry name" value="P-loop_NTPase"/>
</dbReference>
<accession>A0A1Y1S2S1</accession>
<evidence type="ECO:0000259" key="2">
    <source>
        <dbReference type="Pfam" id="PF24034"/>
    </source>
</evidence>
<dbReference type="SUPFAM" id="SSF52540">
    <property type="entry name" value="P-loop containing nucleoside triphosphate hydrolases"/>
    <property type="match status" value="1"/>
</dbReference>